<gene>
    <name evidence="1" type="ORF">EVAR_33056_1</name>
</gene>
<dbReference type="EMBL" id="BGZK01000650">
    <property type="protein sequence ID" value="GBP54587.1"/>
    <property type="molecule type" value="Genomic_DNA"/>
</dbReference>
<evidence type="ECO:0000313" key="2">
    <source>
        <dbReference type="Proteomes" id="UP000299102"/>
    </source>
</evidence>
<organism evidence="1 2">
    <name type="scientific">Eumeta variegata</name>
    <name type="common">Bagworm moth</name>
    <name type="synonym">Eumeta japonica</name>
    <dbReference type="NCBI Taxonomy" id="151549"/>
    <lineage>
        <taxon>Eukaryota</taxon>
        <taxon>Metazoa</taxon>
        <taxon>Ecdysozoa</taxon>
        <taxon>Arthropoda</taxon>
        <taxon>Hexapoda</taxon>
        <taxon>Insecta</taxon>
        <taxon>Pterygota</taxon>
        <taxon>Neoptera</taxon>
        <taxon>Endopterygota</taxon>
        <taxon>Lepidoptera</taxon>
        <taxon>Glossata</taxon>
        <taxon>Ditrysia</taxon>
        <taxon>Tineoidea</taxon>
        <taxon>Psychidae</taxon>
        <taxon>Oiketicinae</taxon>
        <taxon>Eumeta</taxon>
    </lineage>
</organism>
<keyword evidence="2" id="KW-1185">Reference proteome</keyword>
<proteinExistence type="predicted"/>
<name>A0A4C1WWU4_EUMVA</name>
<accession>A0A4C1WWU4</accession>
<protein>
    <submittedName>
        <fullName evidence="1">Uncharacterized protein</fullName>
    </submittedName>
</protein>
<dbReference type="Proteomes" id="UP000299102">
    <property type="component" value="Unassembled WGS sequence"/>
</dbReference>
<dbReference type="AlphaFoldDB" id="A0A4C1WWU4"/>
<sequence>MDLRNGIQLLYITFTRHNPRSDVCPSRRHHSAAGVRAYFTQRGRYACLIGFFGRAVGPFTGGSLSVQSRQSPLWLRARSVTGPAPGARPSVP</sequence>
<comment type="caution">
    <text evidence="1">The sequence shown here is derived from an EMBL/GenBank/DDBJ whole genome shotgun (WGS) entry which is preliminary data.</text>
</comment>
<reference evidence="1 2" key="1">
    <citation type="journal article" date="2019" name="Commun. Biol.">
        <title>The bagworm genome reveals a unique fibroin gene that provides high tensile strength.</title>
        <authorList>
            <person name="Kono N."/>
            <person name="Nakamura H."/>
            <person name="Ohtoshi R."/>
            <person name="Tomita M."/>
            <person name="Numata K."/>
            <person name="Arakawa K."/>
        </authorList>
    </citation>
    <scope>NUCLEOTIDE SEQUENCE [LARGE SCALE GENOMIC DNA]</scope>
</reference>
<evidence type="ECO:0000313" key="1">
    <source>
        <dbReference type="EMBL" id="GBP54587.1"/>
    </source>
</evidence>